<dbReference type="EC" id="3.4.21.89" evidence="3"/>
<evidence type="ECO:0000313" key="5">
    <source>
        <dbReference type="EMBL" id="HJF93100.1"/>
    </source>
</evidence>
<gene>
    <name evidence="5" type="primary">lepB</name>
    <name evidence="6" type="ORF">H7U35_02855</name>
    <name evidence="5" type="ORF">K8W02_12070</name>
</gene>
<reference evidence="5" key="2">
    <citation type="journal article" date="2021" name="PeerJ">
        <title>Extensive microbial diversity within the chicken gut microbiome revealed by metagenomics and culture.</title>
        <authorList>
            <person name="Gilroy R."/>
            <person name="Ravi A."/>
            <person name="Getino M."/>
            <person name="Pursley I."/>
            <person name="Horton D.L."/>
            <person name="Alikhan N.F."/>
            <person name="Baker D."/>
            <person name="Gharbi K."/>
            <person name="Hall N."/>
            <person name="Watson M."/>
            <person name="Adriaenssens E.M."/>
            <person name="Foster-Nyarko E."/>
            <person name="Jarju S."/>
            <person name="Secka A."/>
            <person name="Antonio M."/>
            <person name="Oren A."/>
            <person name="Chaudhuri R.R."/>
            <person name="La Ragione R."/>
            <person name="Hildebrand F."/>
            <person name="Pallen M.J."/>
        </authorList>
    </citation>
    <scope>NUCLEOTIDE SEQUENCE</scope>
    <source>
        <strain evidence="5">CHK55-1828</strain>
    </source>
</reference>
<reference evidence="6 8" key="3">
    <citation type="journal article" date="2021" name="Sci. Rep.">
        <title>The distribution of antibiotic resistance genes in chicken gut microbiota commensals.</title>
        <authorList>
            <person name="Juricova H."/>
            <person name="Matiasovicova J."/>
            <person name="Kubasova T."/>
            <person name="Cejkova D."/>
            <person name="Rychlik I."/>
        </authorList>
    </citation>
    <scope>NUCLEOTIDE SEQUENCE [LARGE SCALE GENOMIC DNA]</scope>
    <source>
        <strain evidence="6 8">An772</strain>
    </source>
</reference>
<dbReference type="PANTHER" id="PTHR43390">
    <property type="entry name" value="SIGNAL PEPTIDASE I"/>
    <property type="match status" value="1"/>
</dbReference>
<name>A0A921LCQ8_9BACT</name>
<sequence>MKKAGKVIGTVAGVALIVMLLRSCVATSYLIPSAGMENSLYQGERILVNKWSYGLRLPFMNLWGYHRWEGGPVKREDILVFNNPANRQTDISRREVFISRCIGLPGDTLLVDSFFTALPGQQYAPDQKFVYAYPKAKERQLDTLLATLSIRHAERMGEDSLHYLRSFSRYEYYLLEQALYGHCWIQPAARPDSLQEARALIVPKKGRAVRVYPWNRVLLCNTLVLHEHRNAKIQNDTLYVDGRPVQHCVFTKDYYWVASNNAANVSDSRLFGFVPEDHLIGRASVIWFSRDKESGMRWDRIGKAVR</sequence>
<dbReference type="GO" id="GO:0009003">
    <property type="term" value="F:signal peptidase activity"/>
    <property type="evidence" value="ECO:0007669"/>
    <property type="project" value="UniProtKB-EC"/>
</dbReference>
<comment type="subcellular location">
    <subcellularLocation>
        <location evidence="3">Membrane</location>
        <topology evidence="3">Single-pass type II membrane protein</topology>
    </subcellularLocation>
</comment>
<dbReference type="RefSeq" id="WP_205094706.1">
    <property type="nucleotide sequence ID" value="NZ_CAWVFH010000007.1"/>
</dbReference>
<reference evidence="6" key="1">
    <citation type="submission" date="2020-08" db="EMBL/GenBank/DDBJ databases">
        <authorList>
            <person name="Cejkova D."/>
            <person name="Kubasova T."/>
            <person name="Jahodarova E."/>
            <person name="Rychlik I."/>
        </authorList>
    </citation>
    <scope>NUCLEOTIDE SEQUENCE</scope>
    <source>
        <strain evidence="6">An772</strain>
    </source>
</reference>
<dbReference type="SUPFAM" id="SSF51306">
    <property type="entry name" value="LexA/Signal peptidase"/>
    <property type="match status" value="1"/>
</dbReference>
<evidence type="ECO:0000313" key="6">
    <source>
        <dbReference type="EMBL" id="MBM6734171.1"/>
    </source>
</evidence>
<dbReference type="Proteomes" id="UP000766986">
    <property type="component" value="Unassembled WGS sequence"/>
</dbReference>
<evidence type="ECO:0000313" key="7">
    <source>
        <dbReference type="Proteomes" id="UP000717835"/>
    </source>
</evidence>
<dbReference type="GO" id="GO:0016020">
    <property type="term" value="C:membrane"/>
    <property type="evidence" value="ECO:0007669"/>
    <property type="project" value="UniProtKB-SubCell"/>
</dbReference>
<keyword evidence="3" id="KW-0645">Protease</keyword>
<dbReference type="Gene3D" id="2.10.109.10">
    <property type="entry name" value="Umud Fragment, subunit A"/>
    <property type="match status" value="1"/>
</dbReference>
<protein>
    <recommendedName>
        <fullName evidence="2 3">Signal peptidase I</fullName>
        <ecNumber evidence="3">3.4.21.89</ecNumber>
    </recommendedName>
</protein>
<organism evidence="5 7">
    <name type="scientific">Mediterranea massiliensis</name>
    <dbReference type="NCBI Taxonomy" id="1841865"/>
    <lineage>
        <taxon>Bacteria</taxon>
        <taxon>Pseudomonadati</taxon>
        <taxon>Bacteroidota</taxon>
        <taxon>Bacteroidia</taxon>
        <taxon>Bacteroidales</taxon>
        <taxon>Bacteroidaceae</taxon>
        <taxon>Mediterranea</taxon>
    </lineage>
</organism>
<comment type="catalytic activity">
    <reaction evidence="3">
        <text>Cleavage of hydrophobic, N-terminal signal or leader sequences from secreted and periplasmic proteins.</text>
        <dbReference type="EC" id="3.4.21.89"/>
    </reaction>
</comment>
<dbReference type="InterPro" id="IPR000223">
    <property type="entry name" value="Pept_S26A_signal_pept_1"/>
</dbReference>
<dbReference type="PRINTS" id="PR00727">
    <property type="entry name" value="LEADERPTASE"/>
</dbReference>
<dbReference type="PANTHER" id="PTHR43390:SF1">
    <property type="entry name" value="CHLOROPLAST PROCESSING PEPTIDASE"/>
    <property type="match status" value="1"/>
</dbReference>
<keyword evidence="3 5" id="KW-0378">Hydrolase</keyword>
<evidence type="ECO:0000256" key="2">
    <source>
        <dbReference type="ARBA" id="ARBA00019232"/>
    </source>
</evidence>
<dbReference type="InterPro" id="IPR019533">
    <property type="entry name" value="Peptidase_S26"/>
</dbReference>
<dbReference type="CDD" id="cd06530">
    <property type="entry name" value="S26_SPase_I"/>
    <property type="match status" value="2"/>
</dbReference>
<feature type="domain" description="Peptidase S26" evidence="4">
    <location>
        <begin position="8"/>
        <end position="112"/>
    </location>
</feature>
<dbReference type="Proteomes" id="UP000717835">
    <property type="component" value="Unassembled WGS sequence"/>
</dbReference>
<proteinExistence type="inferred from homology"/>
<feature type="domain" description="Peptidase S26" evidence="4">
    <location>
        <begin position="236"/>
        <end position="288"/>
    </location>
</feature>
<keyword evidence="8" id="KW-1185">Reference proteome</keyword>
<dbReference type="InterPro" id="IPR036286">
    <property type="entry name" value="LexA/Signal_pep-like_sf"/>
</dbReference>
<dbReference type="EMBL" id="JACLYZ010000004">
    <property type="protein sequence ID" value="MBM6734171.1"/>
    <property type="molecule type" value="Genomic_DNA"/>
</dbReference>
<comment type="caution">
    <text evidence="5">The sequence shown here is derived from an EMBL/GenBank/DDBJ whole genome shotgun (WGS) entry which is preliminary data.</text>
</comment>
<comment type="similarity">
    <text evidence="1 3">Belongs to the peptidase S26 family.</text>
</comment>
<dbReference type="GO" id="GO:0004252">
    <property type="term" value="F:serine-type endopeptidase activity"/>
    <property type="evidence" value="ECO:0007669"/>
    <property type="project" value="InterPro"/>
</dbReference>
<accession>A0A921LCQ8</accession>
<dbReference type="GO" id="GO:0006465">
    <property type="term" value="P:signal peptide processing"/>
    <property type="evidence" value="ECO:0007669"/>
    <property type="project" value="InterPro"/>
</dbReference>
<dbReference type="NCBIfam" id="TIGR02227">
    <property type="entry name" value="sigpep_I_bact"/>
    <property type="match status" value="1"/>
</dbReference>
<evidence type="ECO:0000256" key="1">
    <source>
        <dbReference type="ARBA" id="ARBA00009370"/>
    </source>
</evidence>
<evidence type="ECO:0000259" key="4">
    <source>
        <dbReference type="Pfam" id="PF10502"/>
    </source>
</evidence>
<evidence type="ECO:0000313" key="8">
    <source>
        <dbReference type="Proteomes" id="UP000766986"/>
    </source>
</evidence>
<dbReference type="EMBL" id="DYVX01000097">
    <property type="protein sequence ID" value="HJF93100.1"/>
    <property type="molecule type" value="Genomic_DNA"/>
</dbReference>
<dbReference type="Pfam" id="PF10502">
    <property type="entry name" value="Peptidase_S26"/>
    <property type="match status" value="2"/>
</dbReference>
<evidence type="ECO:0000256" key="3">
    <source>
        <dbReference type="RuleBase" id="RU362042"/>
    </source>
</evidence>
<reference evidence="5" key="4">
    <citation type="submission" date="2021-09" db="EMBL/GenBank/DDBJ databases">
        <authorList>
            <person name="Gilroy R."/>
        </authorList>
    </citation>
    <scope>NUCLEOTIDE SEQUENCE</scope>
    <source>
        <strain evidence="5">CHK55-1828</strain>
    </source>
</reference>
<dbReference type="AlphaFoldDB" id="A0A921LCQ8"/>